<evidence type="ECO:0000313" key="3">
    <source>
        <dbReference type="Proteomes" id="UP001652445"/>
    </source>
</evidence>
<keyword evidence="1" id="KW-0732">Signal</keyword>
<feature type="signal peptide" evidence="1">
    <location>
        <begin position="1"/>
        <end position="26"/>
    </location>
</feature>
<dbReference type="PROSITE" id="PS51257">
    <property type="entry name" value="PROKAR_LIPOPROTEIN"/>
    <property type="match status" value="1"/>
</dbReference>
<dbReference type="PANTHER" id="PTHR43649:SF11">
    <property type="entry name" value="ABC TRANSPORTER SUBSTRATE-BINDING PROTEIN YESO-RELATED"/>
    <property type="match status" value="1"/>
</dbReference>
<dbReference type="RefSeq" id="WP_262687574.1">
    <property type="nucleotide sequence ID" value="NZ_JAOQIO010000107.1"/>
</dbReference>
<feature type="chain" id="PRO_5045052727" evidence="1">
    <location>
        <begin position="27"/>
        <end position="451"/>
    </location>
</feature>
<dbReference type="Proteomes" id="UP001652445">
    <property type="component" value="Unassembled WGS sequence"/>
</dbReference>
<dbReference type="CDD" id="cd13585">
    <property type="entry name" value="PBP2_TMBP_like"/>
    <property type="match status" value="1"/>
</dbReference>
<protein>
    <submittedName>
        <fullName evidence="2">Sugar ABC transporter substrate-binding protein</fullName>
    </submittedName>
</protein>
<proteinExistence type="predicted"/>
<reference evidence="2 3" key="1">
    <citation type="submission" date="2022-09" db="EMBL/GenBank/DDBJ databases">
        <authorList>
            <person name="Han X.L."/>
            <person name="Wang Q."/>
            <person name="Lu T."/>
        </authorList>
    </citation>
    <scope>NUCLEOTIDE SEQUENCE [LARGE SCALE GENOMIC DNA]</scope>
    <source>
        <strain evidence="2 3">WQ 127069</strain>
    </source>
</reference>
<name>A0ABT2UQ02_9BACL</name>
<evidence type="ECO:0000313" key="2">
    <source>
        <dbReference type="EMBL" id="MCU6796738.1"/>
    </source>
</evidence>
<comment type="caution">
    <text evidence="2">The sequence shown here is derived from an EMBL/GenBank/DDBJ whole genome shotgun (WGS) entry which is preliminary data.</text>
</comment>
<dbReference type="PANTHER" id="PTHR43649">
    <property type="entry name" value="ARABINOSE-BINDING PROTEIN-RELATED"/>
    <property type="match status" value="1"/>
</dbReference>
<gene>
    <name evidence="2" type="ORF">OB236_31895</name>
</gene>
<dbReference type="Gene3D" id="3.40.190.10">
    <property type="entry name" value="Periplasmic binding protein-like II"/>
    <property type="match status" value="2"/>
</dbReference>
<dbReference type="InterPro" id="IPR050490">
    <property type="entry name" value="Bact_solute-bd_prot1"/>
</dbReference>
<dbReference type="SUPFAM" id="SSF53850">
    <property type="entry name" value="Periplasmic binding protein-like II"/>
    <property type="match status" value="1"/>
</dbReference>
<keyword evidence="3" id="KW-1185">Reference proteome</keyword>
<accession>A0ABT2UQ02</accession>
<dbReference type="InterPro" id="IPR006059">
    <property type="entry name" value="SBP"/>
</dbReference>
<sequence length="451" mass="50936">MASHHARSRTFFSSLLSLTLLGGLMAGCVPTEKNQATTTEKVDPKQTQAQQNVELRFAWWGSQGRHDRTLKVIDKFQQLHPNIKIKPEYTSFDGYWEKLSTQVAGNNVPDIMQMSILYIKEYSDRGVLADLTPQVGKELKIDDLNADVVKNQGTVKGKLTGLPVSDNASVLIYNKEMYQQAGVEPPKLDMTWKEYFDKAREVKSKLGDKIYGAFDMSTSLEAYMYYVFSVGEQLYKDNRLGYTDPTFTNWLKMWDDARKEGIVPPATMTASFLPIGNADPNKDGLMKGIVPIMGPQFTATFPAYENVMKDKIDMVSYPKDKQSGSAILPAMFLSASAKTKYPKEAAMFLDFFLNSKEAADILETERGMPENKKMLEYLTAKFNERDKKMVKMLQHVTSDKPSMYDGGPKGTGEVTKLFEQTVQKQQFGKVTIDEAVADFRKEADKIFEKNN</sequence>
<evidence type="ECO:0000256" key="1">
    <source>
        <dbReference type="SAM" id="SignalP"/>
    </source>
</evidence>
<organism evidence="2 3">
    <name type="scientific">Paenibacillus baimaensis</name>
    <dbReference type="NCBI Taxonomy" id="2982185"/>
    <lineage>
        <taxon>Bacteria</taxon>
        <taxon>Bacillati</taxon>
        <taxon>Bacillota</taxon>
        <taxon>Bacilli</taxon>
        <taxon>Bacillales</taxon>
        <taxon>Paenibacillaceae</taxon>
        <taxon>Paenibacillus</taxon>
    </lineage>
</organism>
<dbReference type="EMBL" id="JAOQIO010000107">
    <property type="protein sequence ID" value="MCU6796738.1"/>
    <property type="molecule type" value="Genomic_DNA"/>
</dbReference>
<dbReference type="Pfam" id="PF13416">
    <property type="entry name" value="SBP_bac_8"/>
    <property type="match status" value="1"/>
</dbReference>